<feature type="transmembrane region" description="Helical" evidence="1">
    <location>
        <begin position="260"/>
        <end position="277"/>
    </location>
</feature>
<proteinExistence type="predicted"/>
<evidence type="ECO:0000256" key="1">
    <source>
        <dbReference type="SAM" id="Phobius"/>
    </source>
</evidence>
<dbReference type="NCBIfam" id="TIGR03082">
    <property type="entry name" value="Gneg_AbrB_dup"/>
    <property type="match status" value="2"/>
</dbReference>
<feature type="transmembrane region" description="Helical" evidence="1">
    <location>
        <begin position="112"/>
        <end position="132"/>
    </location>
</feature>
<name>A0A2I2MI57_9BACT</name>
<reference evidence="2" key="1">
    <citation type="submission" date="2017-12" db="EMBL/GenBank/DDBJ databases">
        <authorList>
            <consortium name="SysMetEx"/>
        </authorList>
    </citation>
    <scope>NUCLEOTIDE SEQUENCE</scope>
    <source>
        <strain evidence="2">Pb_238</strain>
    </source>
</reference>
<feature type="transmembrane region" description="Helical" evidence="1">
    <location>
        <begin position="144"/>
        <end position="163"/>
    </location>
</feature>
<organism evidence="2">
    <name type="scientific">Leptospirillum ferriphilum</name>
    <dbReference type="NCBI Taxonomy" id="178606"/>
    <lineage>
        <taxon>Bacteria</taxon>
        <taxon>Pseudomonadati</taxon>
        <taxon>Nitrospirota</taxon>
        <taxon>Nitrospiria</taxon>
        <taxon>Nitrospirales</taxon>
        <taxon>Nitrospiraceae</taxon>
        <taxon>Leptospirillum</taxon>
    </lineage>
</organism>
<dbReference type="GO" id="GO:0016020">
    <property type="term" value="C:membrane"/>
    <property type="evidence" value="ECO:0007669"/>
    <property type="project" value="InterPro"/>
</dbReference>
<keyword evidence="1" id="KW-1133">Transmembrane helix</keyword>
<dbReference type="AlphaFoldDB" id="A0A2I2MI57"/>
<dbReference type="EMBL" id="LT966316">
    <property type="protein sequence ID" value="SOU93354.1"/>
    <property type="molecule type" value="Genomic_DNA"/>
</dbReference>
<gene>
    <name evidence="2" type="ORF">LFTS_02003</name>
</gene>
<dbReference type="PANTHER" id="PTHR38457:SF1">
    <property type="entry name" value="REGULATOR ABRB-RELATED"/>
    <property type="match status" value="1"/>
</dbReference>
<keyword evidence="1" id="KW-0472">Membrane</keyword>
<keyword evidence="2" id="KW-0560">Oxidoreductase</keyword>
<dbReference type="GO" id="GO:0010468">
    <property type="term" value="P:regulation of gene expression"/>
    <property type="evidence" value="ECO:0007669"/>
    <property type="project" value="InterPro"/>
</dbReference>
<dbReference type="Pfam" id="PF05145">
    <property type="entry name" value="AbrB"/>
    <property type="match status" value="1"/>
</dbReference>
<protein>
    <submittedName>
        <fullName evidence="2">Ammonia monooxygenase</fullName>
    </submittedName>
</protein>
<dbReference type="GO" id="GO:0004497">
    <property type="term" value="F:monooxygenase activity"/>
    <property type="evidence" value="ECO:0007669"/>
    <property type="project" value="UniProtKB-KW"/>
</dbReference>
<feature type="transmembrane region" description="Helical" evidence="1">
    <location>
        <begin position="175"/>
        <end position="196"/>
    </location>
</feature>
<feature type="transmembrane region" description="Helical" evidence="1">
    <location>
        <begin position="289"/>
        <end position="310"/>
    </location>
</feature>
<keyword evidence="1" id="KW-0812">Transmembrane</keyword>
<feature type="transmembrane region" description="Helical" evidence="1">
    <location>
        <begin position="208"/>
        <end position="230"/>
    </location>
</feature>
<keyword evidence="2" id="KW-0503">Monooxygenase</keyword>
<dbReference type="PANTHER" id="PTHR38457">
    <property type="entry name" value="REGULATOR ABRB-RELATED"/>
    <property type="match status" value="1"/>
</dbReference>
<sequence>MSPIRRMSDFPDCFRPKTLNHGLLPLDISRFSRPRQWGLLFLLSAVLAFLFLAVHLPGALMLGPMIAAIVFGVSRSTLRVHRVPFSFSQGVVGCMVAQALKPSVLHAFWQRGLLFASLVVAIIVFNCALGWLLSRAKIFPGTTAVWGLLPGAASSMVIMAEAYGADVRLVAFIQYLRVVMVGFLASGVAHFSLHHALTGKVFLWFPRFSPLALGETMAIVLAGMGIGSFFRIPGGMLLIPLIAGSVLEAAGMISIVLPGWLLAGAYLCIGWMVGLRFQRDVLSSVARMIPRTIFVLLVVIAFCGFLGFLLNRFLGVDPLTAYLATSPGGVDAVAIIAASANVKIGFVMAMQLSRMMMVVLIGPVFSKWVANRVPSPGVQRPVPKSEPSEH</sequence>
<dbReference type="InterPro" id="IPR017516">
    <property type="entry name" value="AbrB_dup"/>
</dbReference>
<feature type="transmembrane region" description="Helical" evidence="1">
    <location>
        <begin position="39"/>
        <end position="71"/>
    </location>
</feature>
<dbReference type="PIRSF" id="PIRSF038991">
    <property type="entry name" value="Protein_AbrB"/>
    <property type="match status" value="1"/>
</dbReference>
<evidence type="ECO:0000313" key="2">
    <source>
        <dbReference type="EMBL" id="SOU93354.1"/>
    </source>
</evidence>
<feature type="transmembrane region" description="Helical" evidence="1">
    <location>
        <begin position="330"/>
        <end position="350"/>
    </location>
</feature>
<dbReference type="InterPro" id="IPR007820">
    <property type="entry name" value="AbrB_fam"/>
</dbReference>
<accession>A0A2I2MI57</accession>